<dbReference type="InterPro" id="IPR027599">
    <property type="entry name" value="PqqD-rel_X"/>
</dbReference>
<evidence type="ECO:0000313" key="1">
    <source>
        <dbReference type="EMBL" id="TDK43462.1"/>
    </source>
</evidence>
<protein>
    <submittedName>
        <fullName evidence="1">HPr-rel-A system PqqD family peptide chaperone</fullName>
    </submittedName>
</protein>
<dbReference type="EMBL" id="SMUW01000035">
    <property type="protein sequence ID" value="TDK43462.1"/>
    <property type="molecule type" value="Genomic_DNA"/>
</dbReference>
<keyword evidence="2" id="KW-1185">Reference proteome</keyword>
<name>A0A4R5UW46_9BACT</name>
<reference evidence="1 2" key="1">
    <citation type="submission" date="2019-03" db="EMBL/GenBank/DDBJ databases">
        <title>Algoriphagus aquimaris sp. nov., isolated form marine sediment in Pohang, Korea.</title>
        <authorList>
            <person name="Kim J."/>
            <person name="Yoon S.-H."/>
            <person name="Lee S.-S."/>
        </authorList>
    </citation>
    <scope>NUCLEOTIDE SEQUENCE [LARGE SCALE GENOMIC DNA]</scope>
    <source>
        <strain evidence="1 2">F21</strain>
    </source>
</reference>
<dbReference type="InterPro" id="IPR041881">
    <property type="entry name" value="PqqD_sf"/>
</dbReference>
<proteinExistence type="predicted"/>
<dbReference type="Proteomes" id="UP000295438">
    <property type="component" value="Unassembled WGS sequence"/>
</dbReference>
<gene>
    <name evidence="1" type="ORF">E1898_12705</name>
</gene>
<dbReference type="Pfam" id="PF05402">
    <property type="entry name" value="PqqD"/>
    <property type="match status" value="1"/>
</dbReference>
<dbReference type="InterPro" id="IPR008792">
    <property type="entry name" value="PQQD"/>
</dbReference>
<comment type="caution">
    <text evidence="1">The sequence shown here is derived from an EMBL/GenBank/DDBJ whole genome shotgun (WGS) entry which is preliminary data.</text>
</comment>
<sequence length="85" mass="9516">MLKLKSNVAISESGFVFDAGAGDSFSLNATGLEIVQLIQAGKDFPEILQILSEKYEVDPESFERYFYDFVATLKQMNLIEQDGED</sequence>
<dbReference type="Gene3D" id="1.10.10.1150">
    <property type="entry name" value="Coenzyme PQQ synthesis protein D (PqqD)"/>
    <property type="match status" value="1"/>
</dbReference>
<dbReference type="RefSeq" id="WP_100629733.1">
    <property type="nucleotide sequence ID" value="NZ_SMUW01000035.1"/>
</dbReference>
<organism evidence="1 2">
    <name type="scientific">Algoriphagus formosus</name>
    <dbReference type="NCBI Taxonomy" id="2007308"/>
    <lineage>
        <taxon>Bacteria</taxon>
        <taxon>Pseudomonadati</taxon>
        <taxon>Bacteroidota</taxon>
        <taxon>Cytophagia</taxon>
        <taxon>Cytophagales</taxon>
        <taxon>Cyclobacteriaceae</taxon>
        <taxon>Algoriphagus</taxon>
    </lineage>
</organism>
<dbReference type="NCBIfam" id="TIGR04353">
    <property type="entry name" value="PqqD_rel_X"/>
    <property type="match status" value="1"/>
</dbReference>
<evidence type="ECO:0000313" key="2">
    <source>
        <dbReference type="Proteomes" id="UP000295438"/>
    </source>
</evidence>
<dbReference type="AlphaFoldDB" id="A0A4R5UW46"/>
<accession>A0A4R5UW46</accession>